<evidence type="ECO:0000313" key="2">
    <source>
        <dbReference type="Proteomes" id="UP000627573"/>
    </source>
</evidence>
<dbReference type="RefSeq" id="WP_197942303.1">
    <property type="nucleotide sequence ID" value="NZ_JAECSB010000101.1"/>
</dbReference>
<reference evidence="1 2" key="1">
    <citation type="submission" date="2020-12" db="EMBL/GenBank/DDBJ databases">
        <title>Draft genome sequence of furan degrading bacterial strain FUR100.</title>
        <authorList>
            <person name="Woiski C."/>
        </authorList>
    </citation>
    <scope>NUCLEOTIDE SEQUENCE [LARGE SCALE GENOMIC DNA]</scope>
    <source>
        <strain evidence="1 2">FUR100</strain>
    </source>
</reference>
<keyword evidence="2" id="KW-1185">Reference proteome</keyword>
<gene>
    <name evidence="1" type="ORF">I3517_33940</name>
</gene>
<name>A0A8I1A425_RHOER</name>
<comment type="caution">
    <text evidence="1">The sequence shown here is derived from an EMBL/GenBank/DDBJ whole genome shotgun (WGS) entry which is preliminary data.</text>
</comment>
<protein>
    <recommendedName>
        <fullName evidence="3">NERD domain-containing protein</fullName>
    </recommendedName>
</protein>
<sequence length="689" mass="76925">MERQATELQKLRTLLNGIEGLDLLSLMVFVHHFEQWGSYFEPFFDPYALCVEIVAGLVAADTRPPNKSQSPHSDSQDFGMSSMLVLRQAREVRNVAIAVNTIDVFLTAKDEVSAMENFIRNMLLNRRIARRGEAYRSHALALAEELASDYENSLLNRVGHTVADVIAVSDAIQSYWKSEVSQSIDRASELVQKSLADTPTVSAVIRQMAILTAFKYFVVHKISPTIGELRSRMSADSAERLIAVVKSLGIIAGSVEQPFESVLSDPPTRTKPFLLFPADSSSNGEPLLDDFARILLVNPIALVSDIPQTVDALIGGSFSQNWPNSRARAVDNKAIELISRLLPGCRSFSGVDIDPDGTGANRFEVDGVILFDDAVIFVEGKGAPLKLPSRRGDVARYRGDLKKLIGHGAHQLRRDEDLLKSPKITLLNSKGAPIEVIDTSRIRRSYQVLPCFDDYAGIGTQIEILRKWDIVEEESSPWIVSVPDLNVVTDALRGPAELFAYMTWRTKWLEDPRILKLDEIELLSQFQYAVDIEAKIGQSPEGTLAMFSNKQPDFDRYYAGLDDTGPKYPIPRRKTPPRVRRFVDEMERRRPAGWIGATTAVLCAPGTVPAAIDASERQFAQLAREKRVHVASMSDMRLVVCGDTTPWSDVVQEFALEPSTYPTWLLRADIRRRNKVNLEWAYIGQVEVP</sequence>
<accession>A0A8I1A425</accession>
<dbReference type="EMBL" id="JAECSB010000101">
    <property type="protein sequence ID" value="MBH5147613.1"/>
    <property type="molecule type" value="Genomic_DNA"/>
</dbReference>
<dbReference type="Proteomes" id="UP000627573">
    <property type="component" value="Unassembled WGS sequence"/>
</dbReference>
<proteinExistence type="predicted"/>
<evidence type="ECO:0000313" key="1">
    <source>
        <dbReference type="EMBL" id="MBH5147613.1"/>
    </source>
</evidence>
<evidence type="ECO:0008006" key="3">
    <source>
        <dbReference type="Google" id="ProtNLM"/>
    </source>
</evidence>
<organism evidence="1 2">
    <name type="scientific">Rhodococcus erythropolis</name>
    <name type="common">Arthrobacter picolinophilus</name>
    <dbReference type="NCBI Taxonomy" id="1833"/>
    <lineage>
        <taxon>Bacteria</taxon>
        <taxon>Bacillati</taxon>
        <taxon>Actinomycetota</taxon>
        <taxon>Actinomycetes</taxon>
        <taxon>Mycobacteriales</taxon>
        <taxon>Nocardiaceae</taxon>
        <taxon>Rhodococcus</taxon>
        <taxon>Rhodococcus erythropolis group</taxon>
    </lineage>
</organism>
<dbReference type="AlphaFoldDB" id="A0A8I1A425"/>